<dbReference type="Proteomes" id="UP001218246">
    <property type="component" value="Unassembled WGS sequence"/>
</dbReference>
<reference evidence="1 2" key="1">
    <citation type="submission" date="2023-04" db="EMBL/GenBank/DDBJ databases">
        <title>Ectobacillus antri isolated from activated sludge.</title>
        <authorList>
            <person name="Yan P."/>
            <person name="Liu X."/>
        </authorList>
    </citation>
    <scope>NUCLEOTIDE SEQUENCE [LARGE SCALE GENOMIC DNA]</scope>
    <source>
        <strain evidence="1 2">C18H</strain>
    </source>
</reference>
<evidence type="ECO:0008006" key="3">
    <source>
        <dbReference type="Google" id="ProtNLM"/>
    </source>
</evidence>
<organism evidence="1 2">
    <name type="scientific">Ectobacillus antri</name>
    <dbReference type="NCBI Taxonomy" id="2486280"/>
    <lineage>
        <taxon>Bacteria</taxon>
        <taxon>Bacillati</taxon>
        <taxon>Bacillota</taxon>
        <taxon>Bacilli</taxon>
        <taxon>Bacillales</taxon>
        <taxon>Bacillaceae</taxon>
        <taxon>Ectobacillus</taxon>
    </lineage>
</organism>
<comment type="caution">
    <text evidence="1">The sequence shown here is derived from an EMBL/GenBank/DDBJ whole genome shotgun (WGS) entry which is preliminary data.</text>
</comment>
<dbReference type="InterPro" id="IPR036410">
    <property type="entry name" value="HSP_DnaJ_Cys-rich_dom_sf"/>
</dbReference>
<evidence type="ECO:0000313" key="2">
    <source>
        <dbReference type="Proteomes" id="UP001218246"/>
    </source>
</evidence>
<evidence type="ECO:0000313" key="1">
    <source>
        <dbReference type="EMBL" id="MDG5754790.1"/>
    </source>
</evidence>
<name>A0ABT6H7Z8_9BACI</name>
<sequence length="58" mass="6531">MPFRYICPHCQGSGTQYKLRLLSFMTCKVCKGEGHVVVSINEPAQSVPVKTEEETNEE</sequence>
<dbReference type="EMBL" id="JARULN010000013">
    <property type="protein sequence ID" value="MDG5754790.1"/>
    <property type="molecule type" value="Genomic_DNA"/>
</dbReference>
<protein>
    <recommendedName>
        <fullName evidence="3">Molecular chaperone DnaJ</fullName>
    </recommendedName>
</protein>
<keyword evidence="2" id="KW-1185">Reference proteome</keyword>
<dbReference type="SUPFAM" id="SSF57938">
    <property type="entry name" value="DnaJ/Hsp40 cysteine-rich domain"/>
    <property type="match status" value="1"/>
</dbReference>
<proteinExistence type="predicted"/>
<dbReference type="RefSeq" id="WP_164464276.1">
    <property type="nucleotide sequence ID" value="NZ_JARRRY010000013.1"/>
</dbReference>
<gene>
    <name evidence="1" type="ORF">P6P90_12535</name>
</gene>
<dbReference type="Gene3D" id="6.20.20.10">
    <property type="match status" value="1"/>
</dbReference>
<accession>A0ABT6H7Z8</accession>